<dbReference type="EMBL" id="BKCJ010009280">
    <property type="protein sequence ID" value="GEU86237.1"/>
    <property type="molecule type" value="Genomic_DNA"/>
</dbReference>
<dbReference type="GO" id="GO:0006952">
    <property type="term" value="P:defense response"/>
    <property type="evidence" value="ECO:0007669"/>
    <property type="project" value="UniProtKB-ARBA"/>
</dbReference>
<dbReference type="Gene3D" id="3.80.10.10">
    <property type="entry name" value="Ribonuclease Inhibitor"/>
    <property type="match status" value="2"/>
</dbReference>
<evidence type="ECO:0000256" key="10">
    <source>
        <dbReference type="ARBA" id="ARBA00023170"/>
    </source>
</evidence>
<evidence type="ECO:0000256" key="2">
    <source>
        <dbReference type="ARBA" id="ARBA00009592"/>
    </source>
</evidence>
<evidence type="ECO:0000256" key="7">
    <source>
        <dbReference type="ARBA" id="ARBA00022737"/>
    </source>
</evidence>
<dbReference type="GO" id="GO:0005886">
    <property type="term" value="C:plasma membrane"/>
    <property type="evidence" value="ECO:0007669"/>
    <property type="project" value="UniProtKB-SubCell"/>
</dbReference>
<evidence type="ECO:0000256" key="6">
    <source>
        <dbReference type="ARBA" id="ARBA00022729"/>
    </source>
</evidence>
<evidence type="ECO:0000313" key="13">
    <source>
        <dbReference type="EMBL" id="GEU86237.1"/>
    </source>
</evidence>
<protein>
    <submittedName>
        <fullName evidence="13">Leucine-rich repeat-containing protein</fullName>
    </submittedName>
</protein>
<keyword evidence="3" id="KW-1003">Cell membrane</keyword>
<evidence type="ECO:0000256" key="9">
    <source>
        <dbReference type="ARBA" id="ARBA00023136"/>
    </source>
</evidence>
<keyword evidence="10" id="KW-0675">Receptor</keyword>
<evidence type="ECO:0000256" key="1">
    <source>
        <dbReference type="ARBA" id="ARBA00004251"/>
    </source>
</evidence>
<keyword evidence="8 12" id="KW-1133">Transmembrane helix</keyword>
<keyword evidence="6" id="KW-0732">Signal</keyword>
<dbReference type="Pfam" id="PF00560">
    <property type="entry name" value="LRR_1"/>
    <property type="match status" value="5"/>
</dbReference>
<dbReference type="SUPFAM" id="SSF52058">
    <property type="entry name" value="L domain-like"/>
    <property type="match status" value="2"/>
</dbReference>
<evidence type="ECO:0000256" key="5">
    <source>
        <dbReference type="ARBA" id="ARBA00022692"/>
    </source>
</evidence>
<comment type="caution">
    <text evidence="13">The sequence shown here is derived from an EMBL/GenBank/DDBJ whole genome shotgun (WGS) entry which is preliminary data.</text>
</comment>
<dbReference type="InterPro" id="IPR032675">
    <property type="entry name" value="LRR_dom_sf"/>
</dbReference>
<keyword evidence="9 12" id="KW-0472">Membrane</keyword>
<evidence type="ECO:0000256" key="4">
    <source>
        <dbReference type="ARBA" id="ARBA00022614"/>
    </source>
</evidence>
<keyword evidence="7" id="KW-0677">Repeat</keyword>
<evidence type="ECO:0000256" key="12">
    <source>
        <dbReference type="SAM" id="Phobius"/>
    </source>
</evidence>
<feature type="transmembrane region" description="Helical" evidence="12">
    <location>
        <begin position="487"/>
        <end position="511"/>
    </location>
</feature>
<organism evidence="13">
    <name type="scientific">Tanacetum cinerariifolium</name>
    <name type="common">Dalmatian daisy</name>
    <name type="synonym">Chrysanthemum cinerariifolium</name>
    <dbReference type="NCBI Taxonomy" id="118510"/>
    <lineage>
        <taxon>Eukaryota</taxon>
        <taxon>Viridiplantae</taxon>
        <taxon>Streptophyta</taxon>
        <taxon>Embryophyta</taxon>
        <taxon>Tracheophyta</taxon>
        <taxon>Spermatophyta</taxon>
        <taxon>Magnoliopsida</taxon>
        <taxon>eudicotyledons</taxon>
        <taxon>Gunneridae</taxon>
        <taxon>Pentapetalae</taxon>
        <taxon>asterids</taxon>
        <taxon>campanulids</taxon>
        <taxon>Asterales</taxon>
        <taxon>Asteraceae</taxon>
        <taxon>Asteroideae</taxon>
        <taxon>Anthemideae</taxon>
        <taxon>Anthemidinae</taxon>
        <taxon>Tanacetum</taxon>
    </lineage>
</organism>
<comment type="subcellular location">
    <subcellularLocation>
        <location evidence="1">Cell membrane</location>
        <topology evidence="1">Single-pass type I membrane protein</topology>
    </subcellularLocation>
</comment>
<dbReference type="InterPro" id="IPR003591">
    <property type="entry name" value="Leu-rich_rpt_typical-subtyp"/>
</dbReference>
<accession>A0A6L2NKT7</accession>
<dbReference type="SMART" id="SM00369">
    <property type="entry name" value="LRR_TYP"/>
    <property type="match status" value="7"/>
</dbReference>
<dbReference type="Pfam" id="PF13855">
    <property type="entry name" value="LRR_8"/>
    <property type="match status" value="2"/>
</dbReference>
<comment type="similarity">
    <text evidence="2">Belongs to the RLP family.</text>
</comment>
<dbReference type="AlphaFoldDB" id="A0A6L2NKT7"/>
<reference evidence="13" key="1">
    <citation type="journal article" date="2019" name="Sci. Rep.">
        <title>Draft genome of Tanacetum cinerariifolium, the natural source of mosquito coil.</title>
        <authorList>
            <person name="Yamashiro T."/>
            <person name="Shiraishi A."/>
            <person name="Satake H."/>
            <person name="Nakayama K."/>
        </authorList>
    </citation>
    <scope>NUCLEOTIDE SEQUENCE</scope>
</reference>
<keyword evidence="5 12" id="KW-0812">Transmembrane</keyword>
<proteinExistence type="inferred from homology"/>
<keyword evidence="4" id="KW-0433">Leucine-rich repeat</keyword>
<dbReference type="InterPro" id="IPR001611">
    <property type="entry name" value="Leu-rich_rpt"/>
</dbReference>
<sequence>MFSGNLPFSIGQLTNLTYLGLSSNNFSGKLELDTLLSSLKNLEVLDLSYNSFSLTTKNANHYVNPAFKVLGLASCKLKVFPNSFRAMKHLWALDLSRNEIHGQIPHWAGEIGGTYGLEYLSLSYNFITGLPQFQWYGLEELYMQSNHIEGPFPTSICNMSNLWFLDMSNNRFGGLIPQCFGEITSHLQMVDMGNNSFQGTIPSLYDDCELLRGLILKGNKLEGEVLSSLSKCERLRVLDLGNNHLNGTFPGWLGDLPNLQALVLKSNNFHGHIQPSLTIESPFLSLRVLDLSHNGFVGQLPVKYFQNLNSMKNVVKKSTKPEYLYMGGKYYSFVVAVKGVNLRFPQILVDYTIIDLSNNTFDGQIPNIIGGLNSLIVLNLSHNSLIGPIPYALGNLIEIESLDLSWNQLSGEIPGSLAGIKRLAVLSLSHNRLVGRIPYGTQFNTFDENSFEGNVGLCGFPLPNRCSEYTQEPHLEARKDHEEESGFMWEVVALGYGCGTLLGLVMGYLMLSTRKIKWFNAIADATESLVLKKKKRRHIYIRK</sequence>
<gene>
    <name evidence="13" type="ORF">Tci_058215</name>
</gene>
<name>A0A6L2NKT7_TANCI</name>
<dbReference type="PANTHER" id="PTHR27004">
    <property type="entry name" value="RECEPTOR-LIKE PROTEIN 12 ISOFORM X1"/>
    <property type="match status" value="1"/>
</dbReference>
<dbReference type="PRINTS" id="PR00019">
    <property type="entry name" value="LEURICHRPT"/>
</dbReference>
<dbReference type="FunFam" id="3.80.10.10:FF:000111">
    <property type="entry name" value="LRR receptor-like serine/threonine-protein kinase ERECTA"/>
    <property type="match status" value="1"/>
</dbReference>
<dbReference type="FunFam" id="3.80.10.10:FF:000095">
    <property type="entry name" value="LRR receptor-like serine/threonine-protein kinase GSO1"/>
    <property type="match status" value="1"/>
</dbReference>
<evidence type="ECO:0000256" key="8">
    <source>
        <dbReference type="ARBA" id="ARBA00022989"/>
    </source>
</evidence>
<dbReference type="PANTHER" id="PTHR27004:SF439">
    <property type="entry name" value="LEUCINE-RICH REPEAT-CONTAINING N-TERMINAL PLANT-TYPE DOMAIN-CONTAINING PROTEIN"/>
    <property type="match status" value="1"/>
</dbReference>
<evidence type="ECO:0000256" key="3">
    <source>
        <dbReference type="ARBA" id="ARBA00022475"/>
    </source>
</evidence>
<evidence type="ECO:0000256" key="11">
    <source>
        <dbReference type="ARBA" id="ARBA00023180"/>
    </source>
</evidence>
<dbReference type="GO" id="GO:0051707">
    <property type="term" value="P:response to other organism"/>
    <property type="evidence" value="ECO:0007669"/>
    <property type="project" value="UniProtKB-ARBA"/>
</dbReference>
<keyword evidence="11" id="KW-0325">Glycoprotein</keyword>